<dbReference type="AlphaFoldDB" id="A0A7J0H1R5"/>
<sequence length="164" mass="18239">MVPAVAVGGWVSDRRWQRRSLVPKRLHRDSLKEIGVIYCSCYGLAWFLSAAVEFKRRNQPTLRDFGTSVASDDKNKLNCDYCQRPCHTREPCWHIHGRPPIKGRGGGRSGNSRAHHSTLVKPPPSSSESMTLSTSKIELICSVMLRLDTSAVVSSSFAHSGNFV</sequence>
<keyword evidence="3" id="KW-1185">Reference proteome</keyword>
<protein>
    <submittedName>
        <fullName evidence="2">Uncharacterized protein</fullName>
    </submittedName>
</protein>
<comment type="caution">
    <text evidence="2">The sequence shown here is derived from an EMBL/GenBank/DDBJ whole genome shotgun (WGS) entry which is preliminary data.</text>
</comment>
<organism evidence="2 3">
    <name type="scientific">Actinidia rufa</name>
    <dbReference type="NCBI Taxonomy" id="165716"/>
    <lineage>
        <taxon>Eukaryota</taxon>
        <taxon>Viridiplantae</taxon>
        <taxon>Streptophyta</taxon>
        <taxon>Embryophyta</taxon>
        <taxon>Tracheophyta</taxon>
        <taxon>Spermatophyta</taxon>
        <taxon>Magnoliopsida</taxon>
        <taxon>eudicotyledons</taxon>
        <taxon>Gunneridae</taxon>
        <taxon>Pentapetalae</taxon>
        <taxon>asterids</taxon>
        <taxon>Ericales</taxon>
        <taxon>Actinidiaceae</taxon>
        <taxon>Actinidia</taxon>
    </lineage>
</organism>
<name>A0A7J0H1R5_9ERIC</name>
<reference evidence="2 3" key="1">
    <citation type="submission" date="2019-07" db="EMBL/GenBank/DDBJ databases">
        <title>De Novo Assembly of kiwifruit Actinidia rufa.</title>
        <authorList>
            <person name="Sugita-Konishi S."/>
            <person name="Sato K."/>
            <person name="Mori E."/>
            <person name="Abe Y."/>
            <person name="Kisaki G."/>
            <person name="Hamano K."/>
            <person name="Suezawa K."/>
            <person name="Otani M."/>
            <person name="Fukuda T."/>
            <person name="Manabe T."/>
            <person name="Gomi K."/>
            <person name="Tabuchi M."/>
            <person name="Akimitsu K."/>
            <person name="Kataoka I."/>
        </authorList>
    </citation>
    <scope>NUCLEOTIDE SEQUENCE [LARGE SCALE GENOMIC DNA]</scope>
    <source>
        <strain evidence="3">cv. Fuchu</strain>
    </source>
</reference>
<accession>A0A7J0H1R5</accession>
<proteinExistence type="predicted"/>
<evidence type="ECO:0000313" key="2">
    <source>
        <dbReference type="EMBL" id="GFZ17033.1"/>
    </source>
</evidence>
<evidence type="ECO:0000313" key="3">
    <source>
        <dbReference type="Proteomes" id="UP000585474"/>
    </source>
</evidence>
<feature type="region of interest" description="Disordered" evidence="1">
    <location>
        <begin position="99"/>
        <end position="131"/>
    </location>
</feature>
<gene>
    <name evidence="2" type="ORF">Acr_26g0003030</name>
</gene>
<dbReference type="OrthoDB" id="1746033at2759"/>
<evidence type="ECO:0000256" key="1">
    <source>
        <dbReference type="SAM" id="MobiDB-lite"/>
    </source>
</evidence>
<dbReference type="Proteomes" id="UP000585474">
    <property type="component" value="Unassembled WGS sequence"/>
</dbReference>
<dbReference type="EMBL" id="BJWL01000026">
    <property type="protein sequence ID" value="GFZ17033.1"/>
    <property type="molecule type" value="Genomic_DNA"/>
</dbReference>